<dbReference type="GO" id="GO:0007052">
    <property type="term" value="P:mitotic spindle organization"/>
    <property type="evidence" value="ECO:0007669"/>
    <property type="project" value="TreeGrafter"/>
</dbReference>
<dbReference type="InterPro" id="IPR004327">
    <property type="entry name" value="Phstyr_phstse_ac"/>
</dbReference>
<sequence length="374" mass="41679">MNTAAMAEEFTTPKRAILTKEDLDRFHNSEAYDKILGFILRLNDSVKGQTLRTESSKSSVVLSLIGLLEELDSWVKGIPPTDDSKSRFGNPAFQAWYDKLNKNAPTLLADLLPSHAIPEVSAYLINSVGNRKRIDYGTGHELHFMAFLLCFEHLGLISAADYPALTLNVFWRYVSLMRSLQFAYWLEPAGSHGVWGLDDYHFLPFMFGASQLANHKYIRPKAIHDPDIIEEFSKDYMYLACIKFINSIKTASLRWHSPMLDDISGVKTWSKISEGMVKMYKAEVLGKLPIMQHFLFGSIIPFEPSGEMPNVDEDDCGHGHAHVVGVHGVAGVQANSFGQEFPACCGIRVPSAIAAAAGREAEGARVVRRPLPFD</sequence>
<dbReference type="Proteomes" id="UP001212841">
    <property type="component" value="Unassembled WGS sequence"/>
</dbReference>
<comment type="function">
    <text evidence="6">PPIases accelerate the folding of proteins. It catalyzes the cis-trans isomerization of proline imidic peptide bonds in oligopeptides.</text>
</comment>
<comment type="catalytic activity">
    <reaction evidence="1 6">
        <text>[protein]-peptidylproline (omega=180) = [protein]-peptidylproline (omega=0)</text>
        <dbReference type="Rhea" id="RHEA:16237"/>
        <dbReference type="Rhea" id="RHEA-COMP:10747"/>
        <dbReference type="Rhea" id="RHEA-COMP:10748"/>
        <dbReference type="ChEBI" id="CHEBI:83833"/>
        <dbReference type="ChEBI" id="CHEBI:83834"/>
        <dbReference type="EC" id="5.2.1.8"/>
    </reaction>
</comment>
<evidence type="ECO:0000313" key="7">
    <source>
        <dbReference type="EMBL" id="KAJ3054942.1"/>
    </source>
</evidence>
<accession>A0AAD5SHV5</accession>
<dbReference type="GO" id="GO:0005737">
    <property type="term" value="C:cytoplasm"/>
    <property type="evidence" value="ECO:0007669"/>
    <property type="project" value="UniProtKB-SubCell"/>
</dbReference>
<evidence type="ECO:0000256" key="1">
    <source>
        <dbReference type="ARBA" id="ARBA00000971"/>
    </source>
</evidence>
<dbReference type="AlphaFoldDB" id="A0AAD5SHV5"/>
<evidence type="ECO:0000256" key="6">
    <source>
        <dbReference type="RuleBase" id="RU361210"/>
    </source>
</evidence>
<evidence type="ECO:0000256" key="2">
    <source>
        <dbReference type="ARBA" id="ARBA00004496"/>
    </source>
</evidence>
<dbReference type="GO" id="GO:0008160">
    <property type="term" value="F:protein tyrosine phosphatase activator activity"/>
    <property type="evidence" value="ECO:0007669"/>
    <property type="project" value="TreeGrafter"/>
</dbReference>
<dbReference type="PIRSF" id="PIRSF016325">
    <property type="entry name" value="Phstyr_phstse_ac"/>
    <property type="match status" value="1"/>
</dbReference>
<dbReference type="PANTHER" id="PTHR10012">
    <property type="entry name" value="SERINE/THREONINE-PROTEIN PHOSPHATASE 2A REGULATORY SUBUNIT B"/>
    <property type="match status" value="1"/>
</dbReference>
<keyword evidence="4 6" id="KW-0697">Rotamase</keyword>
<dbReference type="GO" id="GO:0003755">
    <property type="term" value="F:peptidyl-prolyl cis-trans isomerase activity"/>
    <property type="evidence" value="ECO:0007669"/>
    <property type="project" value="UniProtKB-KW"/>
</dbReference>
<dbReference type="EMBL" id="JADGJD010000104">
    <property type="protein sequence ID" value="KAJ3054942.1"/>
    <property type="molecule type" value="Genomic_DNA"/>
</dbReference>
<dbReference type="InterPro" id="IPR037218">
    <property type="entry name" value="PTPA_sf"/>
</dbReference>
<evidence type="ECO:0000256" key="5">
    <source>
        <dbReference type="ARBA" id="ARBA00023235"/>
    </source>
</evidence>
<dbReference type="SUPFAM" id="SSF140984">
    <property type="entry name" value="PTPA-like"/>
    <property type="match status" value="1"/>
</dbReference>
<evidence type="ECO:0000313" key="8">
    <source>
        <dbReference type="Proteomes" id="UP001212841"/>
    </source>
</evidence>
<dbReference type="FunFam" id="1.20.120.1150:FF:000002">
    <property type="entry name" value="Serine/threonine-protein phosphatase 2A activator"/>
    <property type="match status" value="1"/>
</dbReference>
<evidence type="ECO:0000256" key="4">
    <source>
        <dbReference type="ARBA" id="ARBA00023110"/>
    </source>
</evidence>
<dbReference type="InterPro" id="IPR043170">
    <property type="entry name" value="PTPA_C_lid"/>
</dbReference>
<comment type="similarity">
    <text evidence="6">Belongs to the PTPA-type PPIase family.</text>
</comment>
<keyword evidence="5 6" id="KW-0413">Isomerase</keyword>
<organism evidence="7 8">
    <name type="scientific">Rhizophlyctis rosea</name>
    <dbReference type="NCBI Taxonomy" id="64517"/>
    <lineage>
        <taxon>Eukaryota</taxon>
        <taxon>Fungi</taxon>
        <taxon>Fungi incertae sedis</taxon>
        <taxon>Chytridiomycota</taxon>
        <taxon>Chytridiomycota incertae sedis</taxon>
        <taxon>Chytridiomycetes</taxon>
        <taxon>Rhizophlyctidales</taxon>
        <taxon>Rhizophlyctidaceae</taxon>
        <taxon>Rhizophlyctis</taxon>
    </lineage>
</organism>
<dbReference type="PANTHER" id="PTHR10012:SF5">
    <property type="entry name" value="SERINE_THREONINE-PROTEIN PHOSPHATASE 2A ACTIVATOR 2"/>
    <property type="match status" value="1"/>
</dbReference>
<gene>
    <name evidence="7" type="primary">RRD2_1</name>
    <name evidence="7" type="ORF">HK097_000299</name>
</gene>
<dbReference type="EC" id="5.2.1.8" evidence="6"/>
<evidence type="ECO:0000256" key="3">
    <source>
        <dbReference type="ARBA" id="ARBA00022490"/>
    </source>
</evidence>
<reference evidence="7" key="1">
    <citation type="submission" date="2020-05" db="EMBL/GenBank/DDBJ databases">
        <title>Phylogenomic resolution of chytrid fungi.</title>
        <authorList>
            <person name="Stajich J.E."/>
            <person name="Amses K."/>
            <person name="Simmons R."/>
            <person name="Seto K."/>
            <person name="Myers J."/>
            <person name="Bonds A."/>
            <person name="Quandt C.A."/>
            <person name="Barry K."/>
            <person name="Liu P."/>
            <person name="Grigoriev I."/>
            <person name="Longcore J.E."/>
            <person name="James T.Y."/>
        </authorList>
    </citation>
    <scope>NUCLEOTIDE SEQUENCE</scope>
    <source>
        <strain evidence="7">JEL0318</strain>
    </source>
</reference>
<dbReference type="CDD" id="cd04087">
    <property type="entry name" value="PTPA"/>
    <property type="match status" value="1"/>
</dbReference>
<name>A0AAD5SHV5_9FUNG</name>
<dbReference type="GO" id="GO:0005634">
    <property type="term" value="C:nucleus"/>
    <property type="evidence" value="ECO:0007669"/>
    <property type="project" value="TreeGrafter"/>
</dbReference>
<keyword evidence="8" id="KW-1185">Reference proteome</keyword>
<comment type="subcellular location">
    <subcellularLocation>
        <location evidence="2 6">Cytoplasm</location>
    </subcellularLocation>
</comment>
<dbReference type="GO" id="GO:0000159">
    <property type="term" value="C:protein phosphatase type 2A complex"/>
    <property type="evidence" value="ECO:0007669"/>
    <property type="project" value="TreeGrafter"/>
</dbReference>
<dbReference type="Gene3D" id="1.20.120.1150">
    <property type="match status" value="1"/>
</dbReference>
<proteinExistence type="inferred from homology"/>
<dbReference type="Pfam" id="PF03095">
    <property type="entry name" value="PTPA"/>
    <property type="match status" value="1"/>
</dbReference>
<protein>
    <recommendedName>
        <fullName evidence="6">Serine/threonine-protein phosphatase 2A activator</fullName>
        <ecNumber evidence="6">5.2.1.8</ecNumber>
    </recommendedName>
    <alternativeName>
        <fullName evidence="6">Phosphotyrosyl phosphatase activator</fullName>
    </alternativeName>
</protein>
<keyword evidence="3 6" id="KW-0963">Cytoplasm</keyword>
<comment type="caution">
    <text evidence="7">The sequence shown here is derived from an EMBL/GenBank/DDBJ whole genome shotgun (WGS) entry which is preliminary data.</text>
</comment>